<feature type="non-terminal residue" evidence="1">
    <location>
        <position position="453"/>
    </location>
</feature>
<organism evidence="1 2">
    <name type="scientific">Eudyptula minor</name>
    <name type="common">Little blue penguin</name>
    <name type="synonym">Aptenodytes minor</name>
    <dbReference type="NCBI Taxonomy" id="37083"/>
    <lineage>
        <taxon>Eukaryota</taxon>
        <taxon>Metazoa</taxon>
        <taxon>Chordata</taxon>
        <taxon>Craniata</taxon>
        <taxon>Vertebrata</taxon>
        <taxon>Euteleostomi</taxon>
        <taxon>Archelosauria</taxon>
        <taxon>Archosauria</taxon>
        <taxon>Dinosauria</taxon>
        <taxon>Saurischia</taxon>
        <taxon>Theropoda</taxon>
        <taxon>Coelurosauria</taxon>
        <taxon>Aves</taxon>
        <taxon>Neognathae</taxon>
        <taxon>Neoaves</taxon>
        <taxon>Aequornithes</taxon>
        <taxon>Sphenisciformes</taxon>
        <taxon>Spheniscidae</taxon>
        <taxon>Eudyptula</taxon>
    </lineage>
</organism>
<dbReference type="EMBL" id="VULC01001387">
    <property type="protein sequence ID" value="KAF1556823.1"/>
    <property type="molecule type" value="Genomic_DNA"/>
</dbReference>
<sequence length="453" mass="50885">RSTAFMEFAGVENHDDFHTNEDGYIHTQDQRVAYIIYDVASEDLNELENQLLLVASQCIEKDKSKLSTGPKHLGSNILGWAHASVDRCAVLLDLWTCETALLEKKCQLLGAVTWVQRTPCSGFCNKGAEMLLSDSSPCSYCARGWKHFCKVLGRVTHYWIIGKDNWEGQGHLQSKTGEHVVSLLACQGMEQMQIRKNQVQPGGAWATGKSKMQIFSVVLAVPAFWGWCKKLFMSVIRTVIIASLLCHLYVNDFCVSFFSLSLQLFAEVLLEDPVLVQEIALSLLEVGADEEKKTDSEKQLFILDSFSTMLELATLRHRLIEVATESTRLARFYKAFAIEAGFGEFRLYLRLTHFEYASHGEKADHLPPIFITSLLEDDSCVDRYILSSLPLSIQEIDSHIGKLSFHTRHGVMQLLCPSGIRNMQLILACQAAVQQASFCYLVQPPHAPDIKVS</sequence>
<comment type="caution">
    <text evidence="1">The sequence shown here is derived from an EMBL/GenBank/DDBJ whole genome shotgun (WGS) entry which is preliminary data.</text>
</comment>
<dbReference type="Proteomes" id="UP000782854">
    <property type="component" value="Unassembled WGS sequence"/>
</dbReference>
<feature type="non-terminal residue" evidence="1">
    <location>
        <position position="1"/>
    </location>
</feature>
<dbReference type="InterPro" id="IPR040401">
    <property type="entry name" value="CCDC162"/>
</dbReference>
<dbReference type="PANTHER" id="PTHR33331">
    <property type="entry name" value="COILED-COIL DOMAIN-CONTAINING PROTEIN 162"/>
    <property type="match status" value="1"/>
</dbReference>
<evidence type="ECO:0000313" key="2">
    <source>
        <dbReference type="Proteomes" id="UP000782854"/>
    </source>
</evidence>
<gene>
    <name evidence="1" type="ORF">FQV19_0001839</name>
</gene>
<name>A0A8J4KBR2_EUDMI</name>
<proteinExistence type="predicted"/>
<keyword evidence="2" id="KW-1185">Reference proteome</keyword>
<protein>
    <submittedName>
        <fullName evidence="1">Uncharacterized protein</fullName>
    </submittedName>
</protein>
<evidence type="ECO:0000313" key="1">
    <source>
        <dbReference type="EMBL" id="KAF1556823.1"/>
    </source>
</evidence>
<dbReference type="PANTHER" id="PTHR33331:SF13">
    <property type="entry name" value="COILED-COIL DOMAIN CONTAINING 162"/>
    <property type="match status" value="1"/>
</dbReference>
<dbReference type="OrthoDB" id="76966at2759"/>
<accession>A0A8J4KBR2</accession>
<dbReference type="AlphaFoldDB" id="A0A8J4KBR2"/>
<reference evidence="1" key="1">
    <citation type="journal article" date="2019" name="Gigascience">
        <title>High-coverage genomes to elucidate the evolution of penguins.</title>
        <authorList>
            <person name="Pan H."/>
            <person name="Cole T.L."/>
            <person name="Bi X."/>
            <person name="Fang M."/>
            <person name="Zhou C."/>
            <person name="Yang Z."/>
            <person name="Ksepka D.T."/>
            <person name="Hart T."/>
            <person name="Bouzat J.L."/>
            <person name="Argilla L.S."/>
            <person name="Bertelsen M.F."/>
            <person name="Boersma P.D."/>
            <person name="Bost C.A."/>
            <person name="Cherel Y."/>
            <person name="Dann P."/>
            <person name="Fiddaman S.R."/>
            <person name="Howard P."/>
            <person name="Labuschagne K."/>
            <person name="Mattern T."/>
            <person name="Miller G."/>
            <person name="Parker P."/>
            <person name="Phillips R.A."/>
            <person name="Quillfeldt P."/>
            <person name="Ryan P.G."/>
            <person name="Taylor H."/>
            <person name="Thompson D.R."/>
            <person name="Young M.J."/>
            <person name="Ellegaard M.R."/>
            <person name="Gilbert M.T.P."/>
            <person name="Sinding M.S."/>
            <person name="Pacheco G."/>
            <person name="Shepherd L.D."/>
            <person name="Tennyson A.J.D."/>
            <person name="Grosser S."/>
            <person name="Kay E."/>
            <person name="Nupen L.J."/>
            <person name="Ellenberg U."/>
            <person name="Houston D.M."/>
            <person name="Reeve A.H."/>
            <person name="Johnson K."/>
            <person name="Masello J.F."/>
            <person name="Stracke T."/>
            <person name="McKinlay B."/>
            <person name="Borboroglu P.G."/>
            <person name="Zhang D.X."/>
            <person name="Zhang G."/>
        </authorList>
    </citation>
    <scope>NUCLEOTIDE SEQUENCE</scope>
    <source>
        <strain evidence="1">Gonzo</strain>
    </source>
</reference>